<dbReference type="InterPro" id="IPR035979">
    <property type="entry name" value="RBD_domain_sf"/>
</dbReference>
<evidence type="ECO:0000313" key="4">
    <source>
        <dbReference type="Proteomes" id="UP000001542"/>
    </source>
</evidence>
<dbReference type="RefSeq" id="XP_001321470.1">
    <property type="nucleotide sequence ID" value="XM_001321435.1"/>
</dbReference>
<dbReference type="Proteomes" id="UP000001542">
    <property type="component" value="Unassembled WGS sequence"/>
</dbReference>
<dbReference type="VEuPathDB" id="TrichDB:TVAGG3_0905630"/>
<dbReference type="InParanoid" id="A2EDI2"/>
<reference evidence="3" key="1">
    <citation type="submission" date="2006-10" db="EMBL/GenBank/DDBJ databases">
        <authorList>
            <person name="Amadeo P."/>
            <person name="Zhao Q."/>
            <person name="Wortman J."/>
            <person name="Fraser-Liggett C."/>
            <person name="Carlton J."/>
        </authorList>
    </citation>
    <scope>NUCLEOTIDE SEQUENCE</scope>
    <source>
        <strain evidence="3">G3</strain>
    </source>
</reference>
<sequence>MEIYNTNNLSVTGLSQIFPLHYSKEDVNRLKECLYDVNDDYYSLKESLSPENIDLLRKETDDGKKELEELQTMYDDTAYAIEALLQRIEEIKQSPLRRDLEIQQDKIKFLKAALALQVEKYRGNKAEYRRNRKEKVVKGAKTLLEKSILQENIDYNNRVVILHGLQSCVTEIDLRTLFDHYGTIYTVIISNDIAKIEFDTAVAAAKSLNCQSTLFRDIFVDDGYYDDYDYEYDENQDYFSDDSPESTIEPVSKSKRFANTSTMLSLSD</sequence>
<dbReference type="SUPFAM" id="SSF54928">
    <property type="entry name" value="RNA-binding domain, RBD"/>
    <property type="match status" value="1"/>
</dbReference>
<keyword evidence="4" id="KW-1185">Reference proteome</keyword>
<feature type="domain" description="RRM" evidence="2">
    <location>
        <begin position="158"/>
        <end position="225"/>
    </location>
</feature>
<keyword evidence="1" id="KW-0694">RNA-binding</keyword>
<dbReference type="PROSITE" id="PS50102">
    <property type="entry name" value="RRM"/>
    <property type="match status" value="1"/>
</dbReference>
<dbReference type="EMBL" id="DS113361">
    <property type="protein sequence ID" value="EAY09247.1"/>
    <property type="molecule type" value="Genomic_DNA"/>
</dbReference>
<evidence type="ECO:0000259" key="2">
    <source>
        <dbReference type="PROSITE" id="PS50102"/>
    </source>
</evidence>
<dbReference type="AlphaFoldDB" id="A2EDI2"/>
<dbReference type="VEuPathDB" id="TrichDB:TVAG_133040"/>
<evidence type="ECO:0000313" key="3">
    <source>
        <dbReference type="EMBL" id="EAY09247.1"/>
    </source>
</evidence>
<proteinExistence type="predicted"/>
<dbReference type="SMR" id="A2EDI2"/>
<dbReference type="GO" id="GO:0003723">
    <property type="term" value="F:RNA binding"/>
    <property type="evidence" value="ECO:0007669"/>
    <property type="project" value="UniProtKB-UniRule"/>
</dbReference>
<accession>A2EDI2</accession>
<dbReference type="Gene3D" id="3.30.70.330">
    <property type="match status" value="1"/>
</dbReference>
<organism evidence="3 4">
    <name type="scientific">Trichomonas vaginalis (strain ATCC PRA-98 / G3)</name>
    <dbReference type="NCBI Taxonomy" id="412133"/>
    <lineage>
        <taxon>Eukaryota</taxon>
        <taxon>Metamonada</taxon>
        <taxon>Parabasalia</taxon>
        <taxon>Trichomonadida</taxon>
        <taxon>Trichomonadidae</taxon>
        <taxon>Trichomonas</taxon>
    </lineage>
</organism>
<protein>
    <recommendedName>
        <fullName evidence="2">RRM domain-containing protein</fullName>
    </recommendedName>
</protein>
<name>A2EDI2_TRIV3</name>
<dbReference type="InterPro" id="IPR012677">
    <property type="entry name" value="Nucleotide-bd_a/b_plait_sf"/>
</dbReference>
<dbReference type="CDD" id="cd00590">
    <property type="entry name" value="RRM_SF"/>
    <property type="match status" value="1"/>
</dbReference>
<reference evidence="3" key="2">
    <citation type="journal article" date="2007" name="Science">
        <title>Draft genome sequence of the sexually transmitted pathogen Trichomonas vaginalis.</title>
        <authorList>
            <person name="Carlton J.M."/>
            <person name="Hirt R.P."/>
            <person name="Silva J.C."/>
            <person name="Delcher A.L."/>
            <person name="Schatz M."/>
            <person name="Zhao Q."/>
            <person name="Wortman J.R."/>
            <person name="Bidwell S.L."/>
            <person name="Alsmark U.C.M."/>
            <person name="Besteiro S."/>
            <person name="Sicheritz-Ponten T."/>
            <person name="Noel C.J."/>
            <person name="Dacks J.B."/>
            <person name="Foster P.G."/>
            <person name="Simillion C."/>
            <person name="Van de Peer Y."/>
            <person name="Miranda-Saavedra D."/>
            <person name="Barton G.J."/>
            <person name="Westrop G.D."/>
            <person name="Mueller S."/>
            <person name="Dessi D."/>
            <person name="Fiori P.L."/>
            <person name="Ren Q."/>
            <person name="Paulsen I."/>
            <person name="Zhang H."/>
            <person name="Bastida-Corcuera F.D."/>
            <person name="Simoes-Barbosa A."/>
            <person name="Brown M.T."/>
            <person name="Hayes R.D."/>
            <person name="Mukherjee M."/>
            <person name="Okumura C.Y."/>
            <person name="Schneider R."/>
            <person name="Smith A.J."/>
            <person name="Vanacova S."/>
            <person name="Villalvazo M."/>
            <person name="Haas B.J."/>
            <person name="Pertea M."/>
            <person name="Feldblyum T.V."/>
            <person name="Utterback T.R."/>
            <person name="Shu C.L."/>
            <person name="Osoegawa K."/>
            <person name="de Jong P.J."/>
            <person name="Hrdy I."/>
            <person name="Horvathova L."/>
            <person name="Zubacova Z."/>
            <person name="Dolezal P."/>
            <person name="Malik S.B."/>
            <person name="Logsdon J.M. Jr."/>
            <person name="Henze K."/>
            <person name="Gupta A."/>
            <person name="Wang C.C."/>
            <person name="Dunne R.L."/>
            <person name="Upcroft J.A."/>
            <person name="Upcroft P."/>
            <person name="White O."/>
            <person name="Salzberg S.L."/>
            <person name="Tang P."/>
            <person name="Chiu C.-H."/>
            <person name="Lee Y.-S."/>
            <person name="Embley T.M."/>
            <person name="Coombs G.H."/>
            <person name="Mottram J.C."/>
            <person name="Tachezy J."/>
            <person name="Fraser-Liggett C.M."/>
            <person name="Johnson P.J."/>
        </authorList>
    </citation>
    <scope>NUCLEOTIDE SEQUENCE [LARGE SCALE GENOMIC DNA]</scope>
    <source>
        <strain evidence="3">G3</strain>
    </source>
</reference>
<dbReference type="KEGG" id="tva:4767163"/>
<gene>
    <name evidence="3" type="ORF">TVAG_133040</name>
</gene>
<evidence type="ECO:0000256" key="1">
    <source>
        <dbReference type="PROSITE-ProRule" id="PRU00176"/>
    </source>
</evidence>
<dbReference type="InterPro" id="IPR000504">
    <property type="entry name" value="RRM_dom"/>
</dbReference>